<accession>A0A101IYM9</accession>
<comment type="caution">
    <text evidence="1">The sequence shown here is derived from an EMBL/GenBank/DDBJ whole genome shotgun (WGS) entry which is preliminary data.</text>
</comment>
<dbReference type="Proteomes" id="UP000054598">
    <property type="component" value="Unassembled WGS sequence"/>
</dbReference>
<dbReference type="PATRIC" id="fig|2198.3.peg.176"/>
<name>A0A101IYM9_9EURY</name>
<organism evidence="1 2">
    <name type="scientific">Methanoculleus marisnigri</name>
    <dbReference type="NCBI Taxonomy" id="2198"/>
    <lineage>
        <taxon>Archaea</taxon>
        <taxon>Methanobacteriati</taxon>
        <taxon>Methanobacteriota</taxon>
        <taxon>Stenosarchaea group</taxon>
        <taxon>Methanomicrobia</taxon>
        <taxon>Methanomicrobiales</taxon>
        <taxon>Methanomicrobiaceae</taxon>
        <taxon>Methanoculleus</taxon>
    </lineage>
</organism>
<sequence>MIDAAASIYLKKYLSKTTHIPRGPKSIFNSIVYLFVKFNCRNELTAAINASIPVIFPAHSDHFETY</sequence>
<dbReference type="AlphaFoldDB" id="A0A101IYM9"/>
<evidence type="ECO:0000313" key="1">
    <source>
        <dbReference type="EMBL" id="KUL03775.1"/>
    </source>
</evidence>
<reference evidence="2" key="1">
    <citation type="journal article" date="2015" name="MBio">
        <title>Genome-Resolved Metagenomic Analysis Reveals Roles for Candidate Phyla and Other Microbial Community Members in Biogeochemical Transformations in Oil Reservoirs.</title>
        <authorList>
            <person name="Hu P."/>
            <person name="Tom L."/>
            <person name="Singh A."/>
            <person name="Thomas B.C."/>
            <person name="Baker B.J."/>
            <person name="Piceno Y.M."/>
            <person name="Andersen G.L."/>
            <person name="Banfield J.F."/>
        </authorList>
    </citation>
    <scope>NUCLEOTIDE SEQUENCE [LARGE SCALE GENOMIC DNA]</scope>
</reference>
<proteinExistence type="predicted"/>
<protein>
    <submittedName>
        <fullName evidence="1">Uncharacterized protein</fullName>
    </submittedName>
</protein>
<dbReference type="EMBL" id="LGHE01000029">
    <property type="protein sequence ID" value="KUL03775.1"/>
    <property type="molecule type" value="Genomic_DNA"/>
</dbReference>
<gene>
    <name evidence="1" type="ORF">XE10_0415</name>
</gene>
<evidence type="ECO:0000313" key="2">
    <source>
        <dbReference type="Proteomes" id="UP000054598"/>
    </source>
</evidence>